<reference evidence="2" key="1">
    <citation type="journal article" date="2019" name="Int. J. Syst. Evol. Microbiol.">
        <title>The Global Catalogue of Microorganisms (GCM) 10K type strain sequencing project: providing services to taxonomists for standard genome sequencing and annotation.</title>
        <authorList>
            <consortium name="The Broad Institute Genomics Platform"/>
            <consortium name="The Broad Institute Genome Sequencing Center for Infectious Disease"/>
            <person name="Wu L."/>
            <person name="Ma J."/>
        </authorList>
    </citation>
    <scope>NUCLEOTIDE SEQUENCE [LARGE SCALE GENOMIC DNA]</scope>
    <source>
        <strain evidence="2">CCUG 62953</strain>
    </source>
</reference>
<dbReference type="InterPro" id="IPR050834">
    <property type="entry name" value="Glycosyltransf_2"/>
</dbReference>
<dbReference type="RefSeq" id="WP_386806041.1">
    <property type="nucleotide sequence ID" value="NZ_JBHTMU010000051.1"/>
</dbReference>
<dbReference type="PANTHER" id="PTHR43685">
    <property type="entry name" value="GLYCOSYLTRANSFERASE"/>
    <property type="match status" value="1"/>
</dbReference>
<proteinExistence type="predicted"/>
<name>A0ABW3ZMV2_9RHOB</name>
<dbReference type="InterPro" id="IPR029044">
    <property type="entry name" value="Nucleotide-diphossugar_trans"/>
</dbReference>
<comment type="caution">
    <text evidence="1">The sequence shown here is derived from an EMBL/GenBank/DDBJ whole genome shotgun (WGS) entry which is preliminary data.</text>
</comment>
<evidence type="ECO:0000313" key="2">
    <source>
        <dbReference type="Proteomes" id="UP001597135"/>
    </source>
</evidence>
<accession>A0ABW3ZMV2</accession>
<gene>
    <name evidence="1" type="ORF">ACFQ4E_18670</name>
</gene>
<dbReference type="Gene3D" id="3.90.550.10">
    <property type="entry name" value="Spore Coat Polysaccharide Biosynthesis Protein SpsA, Chain A"/>
    <property type="match status" value="1"/>
</dbReference>
<organism evidence="1 2">
    <name type="scientific">Litorisediminicola beolgyonensis</name>
    <dbReference type="NCBI Taxonomy" id="1173614"/>
    <lineage>
        <taxon>Bacteria</taxon>
        <taxon>Pseudomonadati</taxon>
        <taxon>Pseudomonadota</taxon>
        <taxon>Alphaproteobacteria</taxon>
        <taxon>Rhodobacterales</taxon>
        <taxon>Paracoccaceae</taxon>
        <taxon>Litorisediminicola</taxon>
    </lineage>
</organism>
<dbReference type="SUPFAM" id="SSF53448">
    <property type="entry name" value="Nucleotide-diphospho-sugar transferases"/>
    <property type="match status" value="1"/>
</dbReference>
<dbReference type="Proteomes" id="UP001597135">
    <property type="component" value="Unassembled WGS sequence"/>
</dbReference>
<evidence type="ECO:0000313" key="1">
    <source>
        <dbReference type="EMBL" id="MFD1344461.1"/>
    </source>
</evidence>
<evidence type="ECO:0008006" key="3">
    <source>
        <dbReference type="Google" id="ProtNLM"/>
    </source>
</evidence>
<sequence length="964" mass="108603">MIHIVTTIGALHEADRLPIANALRRNLSLPGVSRIVVLSEADAGWLREIDDSGQLAVEHISARPTFGDLIAQANAELSLGAQAVCICNSDISLASQDDASQIVDLLSILNADGGNPAVLALTRHEFNNNKAELTLYHDENGLPNTISTDLWAFSSPLKVSRNLFYPLSEMNSDMMLIHDLVSSGHRLFNPCLDIIALHHEETKQESFYNALNARESTKSLLYRHACQNHIDPWNYFGVPWTRSDWLRVGYRPSPNSTHGRQMLLAVPKVAEVRLASEIADLAVLSQKLDLEIQILTDFDPDMLVRQHATTLAAAPRMWFARPRNGVLNARRAFLEGAQSNFERVAFVSDPARIDETLLAASDAVFVTLHPAPLPQVPPRFGCTLVTSVFRSDRFIAGFLANCRDLRGYDRMIEHVFLVSNLSATELDCFDSLLKQKCNALIIWHKKDPGLYECWNIGIRVARTDYVSNANVDDLRDPDHVVALVQDLETHPDCYVAATALNPFTEFPAEGTLPEDRSAWYSDQAGRFGFFDIALLSETEPPKLVAHNMPHCMPVWRRELHMRFGWFDEDRYGTYADWAFWLKVLQFGGQGWMNERPLGFYFVNPTSHNRRGTDLERLHNVVEEDFVETFVARRDRRPPVQPSLSGQPRKLILHGKNSDFGQHRNSFNSLIHALAPLERAVDDKDGVLFIPFLERQFVWGTNVGEAGSIEPAPIERPWIGILHVPFEAPDWFNPAIHPENFMASELFQRSRHSCRGILTLARDLEADLRQYDPDLPTLSVLHPTSLDVCPFDLHAYRANPTVVQVGDWLRRLQAIHRLRAIGHKRVMLLKHLTSTYLDTEIAIFGDHRDPAVEMVDYISNDNYDSLLSSAAVLCLLYGTAANNVVIECIARATPILINPLPAVVEYLGRNYPLYVADEAEADEALAQPESIEAAHTYLLKRRNEIDLSYARFCRDVAASNLYATL</sequence>
<dbReference type="PANTHER" id="PTHR43685:SF2">
    <property type="entry name" value="GLYCOSYLTRANSFERASE 2-LIKE DOMAIN-CONTAINING PROTEIN"/>
    <property type="match status" value="1"/>
</dbReference>
<protein>
    <recommendedName>
        <fullName evidence="3">Glycosyltransferase</fullName>
    </recommendedName>
</protein>
<dbReference type="EMBL" id="JBHTMU010000051">
    <property type="protein sequence ID" value="MFD1344461.1"/>
    <property type="molecule type" value="Genomic_DNA"/>
</dbReference>
<keyword evidence="2" id="KW-1185">Reference proteome</keyword>